<name>A0A9D9H089_9BACT</name>
<keyword evidence="1" id="KW-0238">DNA-binding</keyword>
<dbReference type="AlphaFoldDB" id="A0A9D9H089"/>
<dbReference type="EMBL" id="JADIND010000194">
    <property type="protein sequence ID" value="MBO8431434.1"/>
    <property type="molecule type" value="Genomic_DNA"/>
</dbReference>
<dbReference type="Pfam" id="PF01381">
    <property type="entry name" value="HTH_3"/>
    <property type="match status" value="1"/>
</dbReference>
<dbReference type="InterPro" id="IPR001387">
    <property type="entry name" value="Cro/C1-type_HTH"/>
</dbReference>
<feature type="domain" description="HTH cro/C1-type" evidence="2">
    <location>
        <begin position="11"/>
        <end position="55"/>
    </location>
</feature>
<dbReference type="InterPro" id="IPR010982">
    <property type="entry name" value="Lambda_DNA-bd_dom_sf"/>
</dbReference>
<dbReference type="Gene3D" id="1.10.260.40">
    <property type="entry name" value="lambda repressor-like DNA-binding domains"/>
    <property type="match status" value="1"/>
</dbReference>
<dbReference type="PANTHER" id="PTHR46558:SF4">
    <property type="entry name" value="DNA-BIDING PHAGE PROTEIN"/>
    <property type="match status" value="1"/>
</dbReference>
<proteinExistence type="predicted"/>
<reference evidence="3" key="1">
    <citation type="submission" date="2020-10" db="EMBL/GenBank/DDBJ databases">
        <authorList>
            <person name="Gilroy R."/>
        </authorList>
    </citation>
    <scope>NUCLEOTIDE SEQUENCE</scope>
    <source>
        <strain evidence="3">10192</strain>
    </source>
</reference>
<dbReference type="PANTHER" id="PTHR46558">
    <property type="entry name" value="TRACRIPTIONAL REGULATORY PROTEIN-RELATED-RELATED"/>
    <property type="match status" value="1"/>
</dbReference>
<sequence length="98" mass="11376">MTPTVCFFVFSQEEFAEKIDISQQTLSRIECGKNFLTAETLEKILSVLGVKINELFVYEEEYSSDNVLEDIEKYLQFLKSNPKKLACVHKMIKEIAFL</sequence>
<dbReference type="SMART" id="SM00530">
    <property type="entry name" value="HTH_XRE"/>
    <property type="match status" value="1"/>
</dbReference>
<evidence type="ECO:0000259" key="2">
    <source>
        <dbReference type="PROSITE" id="PS50943"/>
    </source>
</evidence>
<dbReference type="Proteomes" id="UP000823632">
    <property type="component" value="Unassembled WGS sequence"/>
</dbReference>
<evidence type="ECO:0000313" key="3">
    <source>
        <dbReference type="EMBL" id="MBO8431434.1"/>
    </source>
</evidence>
<dbReference type="PROSITE" id="PS50943">
    <property type="entry name" value="HTH_CROC1"/>
    <property type="match status" value="1"/>
</dbReference>
<evidence type="ECO:0000256" key="1">
    <source>
        <dbReference type="ARBA" id="ARBA00023125"/>
    </source>
</evidence>
<comment type="caution">
    <text evidence="3">The sequence shown here is derived from an EMBL/GenBank/DDBJ whole genome shotgun (WGS) entry which is preliminary data.</text>
</comment>
<gene>
    <name evidence="3" type="ORF">IAC76_08615</name>
</gene>
<evidence type="ECO:0000313" key="4">
    <source>
        <dbReference type="Proteomes" id="UP000823632"/>
    </source>
</evidence>
<dbReference type="CDD" id="cd00093">
    <property type="entry name" value="HTH_XRE"/>
    <property type="match status" value="1"/>
</dbReference>
<organism evidence="3 4">
    <name type="scientific">Candidatus Scatousia excrementipullorum</name>
    <dbReference type="NCBI Taxonomy" id="2840936"/>
    <lineage>
        <taxon>Bacteria</taxon>
        <taxon>Candidatus Scatousia</taxon>
    </lineage>
</organism>
<dbReference type="SUPFAM" id="SSF47413">
    <property type="entry name" value="lambda repressor-like DNA-binding domains"/>
    <property type="match status" value="1"/>
</dbReference>
<protein>
    <submittedName>
        <fullName evidence="3">Helix-turn-helix transcriptional regulator</fullName>
    </submittedName>
</protein>
<accession>A0A9D9H089</accession>
<reference evidence="3" key="2">
    <citation type="journal article" date="2021" name="PeerJ">
        <title>Extensive microbial diversity within the chicken gut microbiome revealed by metagenomics and culture.</title>
        <authorList>
            <person name="Gilroy R."/>
            <person name="Ravi A."/>
            <person name="Getino M."/>
            <person name="Pursley I."/>
            <person name="Horton D.L."/>
            <person name="Alikhan N.F."/>
            <person name="Baker D."/>
            <person name="Gharbi K."/>
            <person name="Hall N."/>
            <person name="Watson M."/>
            <person name="Adriaenssens E.M."/>
            <person name="Foster-Nyarko E."/>
            <person name="Jarju S."/>
            <person name="Secka A."/>
            <person name="Antonio M."/>
            <person name="Oren A."/>
            <person name="Chaudhuri R.R."/>
            <person name="La Ragione R."/>
            <person name="Hildebrand F."/>
            <person name="Pallen M.J."/>
        </authorList>
    </citation>
    <scope>NUCLEOTIDE SEQUENCE</scope>
    <source>
        <strain evidence="3">10192</strain>
    </source>
</reference>
<dbReference type="GO" id="GO:0003677">
    <property type="term" value="F:DNA binding"/>
    <property type="evidence" value="ECO:0007669"/>
    <property type="project" value="UniProtKB-KW"/>
</dbReference>